<keyword evidence="9" id="KW-0645">Protease</keyword>
<feature type="transmembrane region" description="Helical" evidence="6">
    <location>
        <begin position="20"/>
        <end position="50"/>
    </location>
</feature>
<feature type="transmembrane region" description="Helical" evidence="6">
    <location>
        <begin position="70"/>
        <end position="90"/>
    </location>
</feature>
<reference evidence="9 10" key="1">
    <citation type="submission" date="2017-07" db="EMBL/GenBank/DDBJ databases">
        <title>Leptospira spp. isolated from tropical soils.</title>
        <authorList>
            <person name="Thibeaux R."/>
            <person name="Iraola G."/>
            <person name="Ferres I."/>
            <person name="Bierque E."/>
            <person name="Girault D."/>
            <person name="Soupe-Gilbert M.-E."/>
            <person name="Picardeau M."/>
            <person name="Goarant C."/>
        </authorList>
    </citation>
    <scope>NUCLEOTIDE SEQUENCE [LARGE SCALE GENOMIC DNA]</scope>
    <source>
        <strain evidence="9 10">MCA1-C-A1</strain>
    </source>
</reference>
<dbReference type="GO" id="GO:0004252">
    <property type="term" value="F:serine-type endopeptidase activity"/>
    <property type="evidence" value="ECO:0007669"/>
    <property type="project" value="InterPro"/>
</dbReference>
<dbReference type="InterPro" id="IPR046483">
    <property type="entry name" value="DUF6576"/>
</dbReference>
<dbReference type="AlphaFoldDB" id="A0A2M9X8J6"/>
<evidence type="ECO:0000256" key="1">
    <source>
        <dbReference type="ARBA" id="ARBA00004141"/>
    </source>
</evidence>
<evidence type="ECO:0000256" key="5">
    <source>
        <dbReference type="SAM" id="Coils"/>
    </source>
</evidence>
<feature type="transmembrane region" description="Helical" evidence="6">
    <location>
        <begin position="129"/>
        <end position="147"/>
    </location>
</feature>
<keyword evidence="4 6" id="KW-0472">Membrane</keyword>
<dbReference type="Pfam" id="PF01694">
    <property type="entry name" value="Rhomboid"/>
    <property type="match status" value="1"/>
</dbReference>
<dbReference type="Gene3D" id="1.20.1540.10">
    <property type="entry name" value="Rhomboid-like"/>
    <property type="match status" value="1"/>
</dbReference>
<feature type="domain" description="DUF6576" evidence="8">
    <location>
        <begin position="236"/>
        <end position="272"/>
    </location>
</feature>
<proteinExistence type="predicted"/>
<feature type="transmembrane region" description="Helical" evidence="6">
    <location>
        <begin position="102"/>
        <end position="123"/>
    </location>
</feature>
<sequence>MASFSSGFGVSTSPLVRKLLILNIAIFGIEFILSLTAPSVLLAILGLFGLTPGLVLEKFFGWQLLTYSFFHSPNMLIGFLFEMFAFWMFGSALESHWGTRNFLRYFMFCIFGGGVATVLASLLGFQQGTVLGISAVLYGLITAYALIWPNRELLFWGIFPIKAKYLAIIILAVLIILGLQAGTPIANGLGGFAAGGLYFLYYTKVKYRFGIKFPSFSFSRWRQKRKMVRWQEEMKTREEAKEEVDRLLEKISKEGMNSLNKKEKKFLKEASSKYYKAED</sequence>
<dbReference type="GO" id="GO:0016020">
    <property type="term" value="C:membrane"/>
    <property type="evidence" value="ECO:0007669"/>
    <property type="project" value="UniProtKB-SubCell"/>
</dbReference>
<evidence type="ECO:0000313" key="10">
    <source>
        <dbReference type="Proteomes" id="UP000232196"/>
    </source>
</evidence>
<feature type="transmembrane region" description="Helical" evidence="6">
    <location>
        <begin position="154"/>
        <end position="179"/>
    </location>
</feature>
<dbReference type="OrthoDB" id="9813074at2"/>
<comment type="caution">
    <text evidence="9">The sequence shown here is derived from an EMBL/GenBank/DDBJ whole genome shotgun (WGS) entry which is preliminary data.</text>
</comment>
<dbReference type="InterPro" id="IPR035952">
    <property type="entry name" value="Rhomboid-like_sf"/>
</dbReference>
<dbReference type="RefSeq" id="WP_100708155.1">
    <property type="nucleotide sequence ID" value="NZ_NPDL01000012.1"/>
</dbReference>
<dbReference type="PANTHER" id="PTHR43066:SF11">
    <property type="entry name" value="PEPTIDASE S54 RHOMBOID DOMAIN-CONTAINING PROTEIN"/>
    <property type="match status" value="1"/>
</dbReference>
<dbReference type="Proteomes" id="UP000232196">
    <property type="component" value="Unassembled WGS sequence"/>
</dbReference>
<evidence type="ECO:0000256" key="3">
    <source>
        <dbReference type="ARBA" id="ARBA00022989"/>
    </source>
</evidence>
<gene>
    <name evidence="9" type="ORF">CH357_18000</name>
</gene>
<comment type="subcellular location">
    <subcellularLocation>
        <location evidence="1">Membrane</location>
        <topology evidence="1">Multi-pass membrane protein</topology>
    </subcellularLocation>
</comment>
<feature type="transmembrane region" description="Helical" evidence="6">
    <location>
        <begin position="185"/>
        <end position="203"/>
    </location>
</feature>
<dbReference type="GO" id="GO:0006508">
    <property type="term" value="P:proteolysis"/>
    <property type="evidence" value="ECO:0007669"/>
    <property type="project" value="UniProtKB-KW"/>
</dbReference>
<keyword evidence="3 6" id="KW-1133">Transmembrane helix</keyword>
<evidence type="ECO:0000313" key="9">
    <source>
        <dbReference type="EMBL" id="PJZ24020.1"/>
    </source>
</evidence>
<name>A0A2M9X8J6_9LEPT</name>
<keyword evidence="10" id="KW-1185">Reference proteome</keyword>
<feature type="coiled-coil region" evidence="5">
    <location>
        <begin position="230"/>
        <end position="257"/>
    </location>
</feature>
<feature type="domain" description="Peptidase S54 rhomboid" evidence="7">
    <location>
        <begin position="62"/>
        <end position="202"/>
    </location>
</feature>
<evidence type="ECO:0000259" key="8">
    <source>
        <dbReference type="Pfam" id="PF20216"/>
    </source>
</evidence>
<keyword evidence="9" id="KW-0378">Hydrolase</keyword>
<dbReference type="InterPro" id="IPR022764">
    <property type="entry name" value="Peptidase_S54_rhomboid_dom"/>
</dbReference>
<dbReference type="EMBL" id="NPDN01000011">
    <property type="protein sequence ID" value="PJZ24020.1"/>
    <property type="molecule type" value="Genomic_DNA"/>
</dbReference>
<accession>A0A2M9X8J6</accession>
<evidence type="ECO:0000259" key="7">
    <source>
        <dbReference type="Pfam" id="PF01694"/>
    </source>
</evidence>
<evidence type="ECO:0000256" key="2">
    <source>
        <dbReference type="ARBA" id="ARBA00022692"/>
    </source>
</evidence>
<evidence type="ECO:0000256" key="6">
    <source>
        <dbReference type="SAM" id="Phobius"/>
    </source>
</evidence>
<keyword evidence="5" id="KW-0175">Coiled coil</keyword>
<protein>
    <submittedName>
        <fullName evidence="9">Rhomboid family intramembrane serine protease</fullName>
    </submittedName>
</protein>
<evidence type="ECO:0000256" key="4">
    <source>
        <dbReference type="ARBA" id="ARBA00023136"/>
    </source>
</evidence>
<organism evidence="9 10">
    <name type="scientific">Leptospira hartskeerlii</name>
    <dbReference type="NCBI Taxonomy" id="2023177"/>
    <lineage>
        <taxon>Bacteria</taxon>
        <taxon>Pseudomonadati</taxon>
        <taxon>Spirochaetota</taxon>
        <taxon>Spirochaetia</taxon>
        <taxon>Leptospirales</taxon>
        <taxon>Leptospiraceae</taxon>
        <taxon>Leptospira</taxon>
    </lineage>
</organism>
<dbReference type="SUPFAM" id="SSF144091">
    <property type="entry name" value="Rhomboid-like"/>
    <property type="match status" value="1"/>
</dbReference>
<keyword evidence="2 6" id="KW-0812">Transmembrane</keyword>
<dbReference type="PANTHER" id="PTHR43066">
    <property type="entry name" value="RHOMBOID-RELATED PROTEIN"/>
    <property type="match status" value="1"/>
</dbReference>
<dbReference type="Pfam" id="PF20216">
    <property type="entry name" value="DUF6576"/>
    <property type="match status" value="1"/>
</dbReference>